<feature type="domain" description="N-acetyltransferase" evidence="1">
    <location>
        <begin position="25"/>
        <end position="170"/>
    </location>
</feature>
<dbReference type="GO" id="GO:0005737">
    <property type="term" value="C:cytoplasm"/>
    <property type="evidence" value="ECO:0007669"/>
    <property type="project" value="TreeGrafter"/>
</dbReference>
<dbReference type="RefSeq" id="WP_008042568.1">
    <property type="nucleotide sequence ID" value="NZ_CH724149.1"/>
</dbReference>
<proteinExistence type="predicted"/>
<evidence type="ECO:0000313" key="2">
    <source>
        <dbReference type="EMBL" id="EAR10217.1"/>
    </source>
</evidence>
<dbReference type="PANTHER" id="PTHR43441">
    <property type="entry name" value="RIBOSOMAL-PROTEIN-SERINE ACETYLTRANSFERASE"/>
    <property type="match status" value="1"/>
</dbReference>
<reference evidence="2 3" key="1">
    <citation type="submission" date="2006-02" db="EMBL/GenBank/DDBJ databases">
        <authorList>
            <person name="Pinhassi J."/>
            <person name="Pedros-Alio C."/>
            <person name="Ferriera S."/>
            <person name="Johnson J."/>
            <person name="Kravitz S."/>
            <person name="Halpern A."/>
            <person name="Remington K."/>
            <person name="Beeson K."/>
            <person name="Tran B."/>
            <person name="Rogers Y.-H."/>
            <person name="Friedman R."/>
            <person name="Venter J.C."/>
        </authorList>
    </citation>
    <scope>NUCLEOTIDE SEQUENCE [LARGE SCALE GENOMIC DNA]</scope>
    <source>
        <strain evidence="2 3">MED297</strain>
    </source>
</reference>
<accession>A4BCF1</accession>
<dbReference type="InterPro" id="IPR016181">
    <property type="entry name" value="Acyl_CoA_acyltransferase"/>
</dbReference>
<organism evidence="2 3">
    <name type="scientific">Reinekea blandensis MED297</name>
    <dbReference type="NCBI Taxonomy" id="314283"/>
    <lineage>
        <taxon>Bacteria</taxon>
        <taxon>Pseudomonadati</taxon>
        <taxon>Pseudomonadota</taxon>
        <taxon>Gammaproteobacteria</taxon>
        <taxon>Oceanospirillales</taxon>
        <taxon>Saccharospirillaceae</taxon>
        <taxon>Reinekea</taxon>
    </lineage>
</organism>
<dbReference type="OrthoDB" id="9784707at2"/>
<sequence length="182" mass="21032">MFQLNTSVPDLRLVLAEPRYADALFQLVDRNRSYLRRWLPWLDYNLTSDDSQNFLRNCQANYAAQTQLNTLMFLGDELVGTTGFNHINPINHTAEIGYWLGEDYMGQGLMTAATAKIVEVGFERYHLNRQEIRAMTDNAPSRAVAERLGFTHEGTLRQAAHQYGEYFDLENYSLLKSEWQAK</sequence>
<keyword evidence="2" id="KW-0808">Transferase</keyword>
<evidence type="ECO:0000313" key="3">
    <source>
        <dbReference type="Proteomes" id="UP000005953"/>
    </source>
</evidence>
<dbReference type="EMBL" id="AAOE01000005">
    <property type="protein sequence ID" value="EAR10217.1"/>
    <property type="molecule type" value="Genomic_DNA"/>
</dbReference>
<evidence type="ECO:0000259" key="1">
    <source>
        <dbReference type="PROSITE" id="PS51186"/>
    </source>
</evidence>
<dbReference type="HOGENOM" id="CLU_013985_3_0_6"/>
<dbReference type="Gene3D" id="3.40.630.30">
    <property type="match status" value="1"/>
</dbReference>
<name>A4BCF1_9GAMM</name>
<dbReference type="GO" id="GO:1990189">
    <property type="term" value="F:protein N-terminal-serine acetyltransferase activity"/>
    <property type="evidence" value="ECO:0007669"/>
    <property type="project" value="TreeGrafter"/>
</dbReference>
<dbReference type="InterPro" id="IPR051908">
    <property type="entry name" value="Ribosomal_N-acetyltransferase"/>
</dbReference>
<dbReference type="SUPFAM" id="SSF55729">
    <property type="entry name" value="Acyl-CoA N-acyltransferases (Nat)"/>
    <property type="match status" value="1"/>
</dbReference>
<protein>
    <submittedName>
        <fullName evidence="2">Ribosomal-protein-serine acetyltransferase</fullName>
    </submittedName>
</protein>
<dbReference type="Pfam" id="PF13302">
    <property type="entry name" value="Acetyltransf_3"/>
    <property type="match status" value="1"/>
</dbReference>
<dbReference type="PROSITE" id="PS51186">
    <property type="entry name" value="GNAT"/>
    <property type="match status" value="1"/>
</dbReference>
<dbReference type="STRING" id="314283.MED297_13377"/>
<dbReference type="InterPro" id="IPR000182">
    <property type="entry name" value="GNAT_dom"/>
</dbReference>
<dbReference type="Proteomes" id="UP000005953">
    <property type="component" value="Unassembled WGS sequence"/>
</dbReference>
<gene>
    <name evidence="2" type="ORF">MED297_13377</name>
</gene>
<dbReference type="AlphaFoldDB" id="A4BCF1"/>
<comment type="caution">
    <text evidence="2">The sequence shown here is derived from an EMBL/GenBank/DDBJ whole genome shotgun (WGS) entry which is preliminary data.</text>
</comment>
<keyword evidence="3" id="KW-1185">Reference proteome</keyword>
<dbReference type="GO" id="GO:0008999">
    <property type="term" value="F:protein-N-terminal-alanine acetyltransferase activity"/>
    <property type="evidence" value="ECO:0007669"/>
    <property type="project" value="TreeGrafter"/>
</dbReference>
<dbReference type="PANTHER" id="PTHR43441:SF11">
    <property type="entry name" value="RIBOSOMAL-PROTEIN-SERINE ACETYLTRANSFERASE"/>
    <property type="match status" value="1"/>
</dbReference>